<keyword evidence="1" id="KW-0472">Membrane</keyword>
<feature type="transmembrane region" description="Helical" evidence="1">
    <location>
        <begin position="12"/>
        <end position="30"/>
    </location>
</feature>
<gene>
    <name evidence="2" type="ORF">JTY93_13525</name>
</gene>
<name>A0ABX7K623_9PSED</name>
<evidence type="ECO:0000256" key="1">
    <source>
        <dbReference type="SAM" id="Phobius"/>
    </source>
</evidence>
<reference evidence="2 3" key="1">
    <citation type="submission" date="2021-02" db="EMBL/GenBank/DDBJ databases">
        <title>Genomic and phenotypic characterization of Pseudomonas hygromyciniae, a novel bacterial species discovered from a commercially purchased antibiotic vial.</title>
        <authorList>
            <person name="Turner T.L."/>
            <person name="Mitra S.D."/>
            <person name="Kochan T.J."/>
            <person name="Pincus N.B."/>
            <person name="Lebrun-Corbin M."/>
            <person name="Cheung B."/>
            <person name="Gatesy S.W."/>
            <person name="Afzal T."/>
            <person name="Ozer E.A."/>
            <person name="Hauser A.R."/>
        </authorList>
    </citation>
    <scope>NUCLEOTIDE SEQUENCE [LARGE SCALE GENOMIC DNA]</scope>
    <source>
        <strain evidence="2 3">SDM007</strain>
    </source>
</reference>
<sequence>MPHAPHPPTRSALVSGFTVGCLGLAVLGIGEWLNGHAGPGILLAVGTELLLGLGFIQARNPAVS</sequence>
<keyword evidence="3" id="KW-1185">Reference proteome</keyword>
<dbReference type="Proteomes" id="UP000663249">
    <property type="component" value="Chromosome"/>
</dbReference>
<organism evidence="2 3">
    <name type="scientific">Pseudomonas hygromyciniae</name>
    <dbReference type="NCBI Taxonomy" id="2812000"/>
    <lineage>
        <taxon>Bacteria</taxon>
        <taxon>Pseudomonadati</taxon>
        <taxon>Pseudomonadota</taxon>
        <taxon>Gammaproteobacteria</taxon>
        <taxon>Pseudomonadales</taxon>
        <taxon>Pseudomonadaceae</taxon>
        <taxon>Pseudomonas</taxon>
    </lineage>
</organism>
<keyword evidence="1" id="KW-1133">Transmembrane helix</keyword>
<dbReference type="EMBL" id="CP070506">
    <property type="protein sequence ID" value="QSB42428.1"/>
    <property type="molecule type" value="Genomic_DNA"/>
</dbReference>
<proteinExistence type="predicted"/>
<accession>A0ABX7K623</accession>
<protein>
    <submittedName>
        <fullName evidence="2">Uncharacterized protein</fullName>
    </submittedName>
</protein>
<evidence type="ECO:0000313" key="3">
    <source>
        <dbReference type="Proteomes" id="UP000663249"/>
    </source>
</evidence>
<evidence type="ECO:0000313" key="2">
    <source>
        <dbReference type="EMBL" id="QSB42428.1"/>
    </source>
</evidence>
<keyword evidence="1" id="KW-0812">Transmembrane</keyword>
<feature type="transmembrane region" description="Helical" evidence="1">
    <location>
        <begin position="36"/>
        <end position="56"/>
    </location>
</feature>